<keyword evidence="4" id="KW-0804">Transcription</keyword>
<comment type="caution">
    <text evidence="6">The sequence shown here is derived from an EMBL/GenBank/DDBJ whole genome shotgun (WGS) entry which is preliminary data.</text>
</comment>
<dbReference type="GO" id="GO:0019344">
    <property type="term" value="P:cysteine biosynthetic process"/>
    <property type="evidence" value="ECO:0007669"/>
    <property type="project" value="TreeGrafter"/>
</dbReference>
<name>A0A154QH47_9GAMM</name>
<keyword evidence="2" id="KW-0805">Transcription regulation</keyword>
<dbReference type="InterPro" id="IPR005119">
    <property type="entry name" value="LysR_subst-bd"/>
</dbReference>
<keyword evidence="3" id="KW-0238">DNA-binding</keyword>
<dbReference type="PANTHER" id="PTHR30126:SF6">
    <property type="entry name" value="HTH-TYPE TRANSCRIPTIONAL REGULATOR CYSB-RELATED"/>
    <property type="match status" value="1"/>
</dbReference>
<dbReference type="InterPro" id="IPR036388">
    <property type="entry name" value="WH-like_DNA-bd_sf"/>
</dbReference>
<dbReference type="Gene3D" id="3.40.190.10">
    <property type="entry name" value="Periplasmic binding protein-like II"/>
    <property type="match status" value="2"/>
</dbReference>
<evidence type="ECO:0000256" key="1">
    <source>
        <dbReference type="ARBA" id="ARBA00009437"/>
    </source>
</evidence>
<dbReference type="eggNOG" id="COG0583">
    <property type="taxonomic scope" value="Bacteria"/>
</dbReference>
<dbReference type="Gene3D" id="1.10.10.10">
    <property type="entry name" value="Winged helix-like DNA-binding domain superfamily/Winged helix DNA-binding domain"/>
    <property type="match status" value="1"/>
</dbReference>
<dbReference type="Pfam" id="PF03466">
    <property type="entry name" value="LysR_substrate"/>
    <property type="match status" value="1"/>
</dbReference>
<keyword evidence="7" id="KW-1185">Reference proteome</keyword>
<evidence type="ECO:0000256" key="4">
    <source>
        <dbReference type="ARBA" id="ARBA00023163"/>
    </source>
</evidence>
<dbReference type="InterPro" id="IPR036390">
    <property type="entry name" value="WH_DNA-bd_sf"/>
</dbReference>
<reference evidence="6 7" key="1">
    <citation type="journal article" date="2016" name="MBio">
        <title>Lateral Gene Transfer in a Heavy Metal-Contaminated-Groundwater Microbial Community.</title>
        <authorList>
            <person name="Hemme C.L."/>
            <person name="Green S.J."/>
            <person name="Rishishwar L."/>
            <person name="Prakash O."/>
            <person name="Pettenato A."/>
            <person name="Chakraborty R."/>
            <person name="Deutschbauer A.M."/>
            <person name="Van Nostrand J.D."/>
            <person name="Wu L."/>
            <person name="He Z."/>
            <person name="Jordan I.K."/>
            <person name="Hazen T.C."/>
            <person name="Arkin A.P."/>
            <person name="Kostka J.E."/>
            <person name="Zhou J."/>
        </authorList>
    </citation>
    <scope>NUCLEOTIDE SEQUENCE [LARGE SCALE GENOMIC DNA]</scope>
    <source>
        <strain evidence="6 7">FW104-T7</strain>
    </source>
</reference>
<dbReference type="GO" id="GO:0003700">
    <property type="term" value="F:DNA-binding transcription factor activity"/>
    <property type="evidence" value="ECO:0007669"/>
    <property type="project" value="InterPro"/>
</dbReference>
<dbReference type="RefSeq" id="WP_063107777.1">
    <property type="nucleotide sequence ID" value="NZ_LVJS01000043.1"/>
</dbReference>
<dbReference type="SUPFAM" id="SSF46785">
    <property type="entry name" value="Winged helix' DNA-binding domain"/>
    <property type="match status" value="1"/>
</dbReference>
<accession>A0A154QH47</accession>
<dbReference type="PRINTS" id="PR00039">
    <property type="entry name" value="HTHLYSR"/>
</dbReference>
<evidence type="ECO:0000259" key="5">
    <source>
        <dbReference type="PROSITE" id="PS50931"/>
    </source>
</evidence>
<organism evidence="6 7">
    <name type="scientific">Rhodanobacter thiooxydans</name>
    <dbReference type="NCBI Taxonomy" id="416169"/>
    <lineage>
        <taxon>Bacteria</taxon>
        <taxon>Pseudomonadati</taxon>
        <taxon>Pseudomonadota</taxon>
        <taxon>Gammaproteobacteria</taxon>
        <taxon>Lysobacterales</taxon>
        <taxon>Rhodanobacteraceae</taxon>
        <taxon>Rhodanobacter</taxon>
    </lineage>
</organism>
<comment type="similarity">
    <text evidence="1">Belongs to the LysR transcriptional regulatory family.</text>
</comment>
<sequence>MTLTQLRYLVAIADSGLNITLAAARVHATQPGLSKRLKQLEDELGFQLFVRKGKSLDAVTHAGQHVLERARIILAETVNIRAIAANLRNEARGELRIATTHTQARFALPAAIGALSRSYPQVSVHLQPGRDSEVLAQLEAGRVDLAVISTAGAPPATGIALPAYRWHRVIVVPQGHPLGAGGQPPTLDQLAALPLVSYDSSLKPDSSLRRAFEAVDLHPQIAMTAGDADLIKTYVRAGLGIGVLAEMAMLESDTDLRALPADHLFPQCTTWIVLRRESVLREYVLEFIAQFAPHLDRRDVVRALAADAAATEWPAVPHWRERPTSTPPDAA</sequence>
<evidence type="ECO:0000313" key="7">
    <source>
        <dbReference type="Proteomes" id="UP000076131"/>
    </source>
</evidence>
<evidence type="ECO:0000313" key="6">
    <source>
        <dbReference type="EMBL" id="KZC23579.1"/>
    </source>
</evidence>
<dbReference type="STRING" id="416169.RHOFW104T7_13345"/>
<proteinExistence type="inferred from homology"/>
<evidence type="ECO:0000256" key="2">
    <source>
        <dbReference type="ARBA" id="ARBA00023015"/>
    </source>
</evidence>
<feature type="domain" description="HTH lysR-type" evidence="5">
    <location>
        <begin position="1"/>
        <end position="59"/>
    </location>
</feature>
<dbReference type="GO" id="GO:0000976">
    <property type="term" value="F:transcription cis-regulatory region binding"/>
    <property type="evidence" value="ECO:0007669"/>
    <property type="project" value="TreeGrafter"/>
</dbReference>
<dbReference type="Pfam" id="PF00126">
    <property type="entry name" value="HTH_1"/>
    <property type="match status" value="1"/>
</dbReference>
<evidence type="ECO:0000256" key="3">
    <source>
        <dbReference type="ARBA" id="ARBA00023125"/>
    </source>
</evidence>
<dbReference type="SUPFAM" id="SSF53850">
    <property type="entry name" value="Periplasmic binding protein-like II"/>
    <property type="match status" value="1"/>
</dbReference>
<dbReference type="InterPro" id="IPR000847">
    <property type="entry name" value="LysR_HTH_N"/>
</dbReference>
<dbReference type="PANTHER" id="PTHR30126">
    <property type="entry name" value="HTH-TYPE TRANSCRIPTIONAL REGULATOR"/>
    <property type="match status" value="1"/>
</dbReference>
<dbReference type="Proteomes" id="UP000076131">
    <property type="component" value="Unassembled WGS sequence"/>
</dbReference>
<dbReference type="PROSITE" id="PS50931">
    <property type="entry name" value="HTH_LYSR"/>
    <property type="match status" value="1"/>
</dbReference>
<gene>
    <name evidence="6" type="ORF">RHOFW104T7_13345</name>
</gene>
<dbReference type="EMBL" id="LVJS01000043">
    <property type="protein sequence ID" value="KZC23579.1"/>
    <property type="molecule type" value="Genomic_DNA"/>
</dbReference>
<dbReference type="AlphaFoldDB" id="A0A154QH47"/>
<protein>
    <submittedName>
        <fullName evidence="6">CysB family transcriptional regulator</fullName>
    </submittedName>
</protein>